<accession>A0AAD4Z4M5</accession>
<keyword evidence="6" id="KW-0238">DNA-binding</keyword>
<protein>
    <recommendedName>
        <fullName evidence="11">BED-type domain-containing protein</fullName>
    </recommendedName>
</protein>
<dbReference type="PROSITE" id="PS50808">
    <property type="entry name" value="ZF_BED"/>
    <property type="match status" value="1"/>
</dbReference>
<dbReference type="Pfam" id="PF14372">
    <property type="entry name" value="hAT-like_RNase-H"/>
    <property type="match status" value="1"/>
</dbReference>
<sequence>MEEPASNEAQMHGNDDSIPGSDVVVPPTAASQNPTPSPSPLEPSTGKRKPCKKESDVWEHFEKYDLVLDLKGVDGSKRKEVEKRAKCKYCSATYASTKKNGTSNMWKHLNKQCLQYPYRHNDKNTRTLAFDASKGNALVSRNFNKDDCLDACIRMVVRDELPFSFVEGEGFREFCSVACPQFNPPSRRTLGRRFLEMYTKMKEKLKVDLRSHRICLTTDTWISVQNVNYMVLTAHFVDSDYKMHKRILNFCVIDSHKWESIGKLLENCLIDWGHEKILTITADNAAANTKAIEYVRKKINGWKDSNSVLGGVHMHMRCSAHIINLIVKEGLKRLESSIVAIRNAVKFVRSSPSRLSYFKMCVETEKIECKGLVVMDVPTRWNSTYLMLDAALKFRKAFDRMGDDPDSSYLMYFKEDEGDDERIEGIEGSGKGKGKSKTNKRTFYDVTLKISASLHPTSHSTFHDLLAIDGEIRELYRYDVTIPIEERTTMDTLLNDMAASMKKKFDKYWGELHKVNPFLMIGVVIDPRFKLRNLKHIFEEIFENDSTCDRLVAQKTNEVKQLLINMYEVYKPSSNNMGATSTTNESGGSTNNETDSSLVFGGRKRKTMMEKWKKIQQESENVVITHEVDRYLLDPLESIDEEFDILGWWRINGLKYPTLA</sequence>
<dbReference type="SUPFAM" id="SSF140996">
    <property type="entry name" value="Hermes dimerisation domain"/>
    <property type="match status" value="1"/>
</dbReference>
<comment type="caution">
    <text evidence="12">The sequence shown here is derived from an EMBL/GenBank/DDBJ whole genome shotgun (WGS) entry which is preliminary data.</text>
</comment>
<dbReference type="SUPFAM" id="SSF53098">
    <property type="entry name" value="Ribonuclease H-like"/>
    <property type="match status" value="1"/>
</dbReference>
<dbReference type="Proteomes" id="UP001054821">
    <property type="component" value="Chromosome 4"/>
</dbReference>
<dbReference type="InterPro" id="IPR036236">
    <property type="entry name" value="Znf_C2H2_sf"/>
</dbReference>
<dbReference type="InterPro" id="IPR025525">
    <property type="entry name" value="hAT-like_transposase_RNase-H"/>
</dbReference>
<keyword evidence="2" id="KW-0479">Metal-binding</keyword>
<dbReference type="SUPFAM" id="SSF57667">
    <property type="entry name" value="beta-beta-alpha zinc fingers"/>
    <property type="match status" value="1"/>
</dbReference>
<evidence type="ECO:0000256" key="9">
    <source>
        <dbReference type="PROSITE-ProRule" id="PRU00027"/>
    </source>
</evidence>
<organism evidence="12 13">
    <name type="scientific">Prunus dulcis</name>
    <name type="common">Almond</name>
    <name type="synonym">Amygdalus dulcis</name>
    <dbReference type="NCBI Taxonomy" id="3755"/>
    <lineage>
        <taxon>Eukaryota</taxon>
        <taxon>Viridiplantae</taxon>
        <taxon>Streptophyta</taxon>
        <taxon>Embryophyta</taxon>
        <taxon>Tracheophyta</taxon>
        <taxon>Spermatophyta</taxon>
        <taxon>Magnoliopsida</taxon>
        <taxon>eudicotyledons</taxon>
        <taxon>Gunneridae</taxon>
        <taxon>Pentapetalae</taxon>
        <taxon>rosids</taxon>
        <taxon>fabids</taxon>
        <taxon>Rosales</taxon>
        <taxon>Rosaceae</taxon>
        <taxon>Amygdaloideae</taxon>
        <taxon>Amygdaleae</taxon>
        <taxon>Prunus</taxon>
    </lineage>
</organism>
<name>A0AAD4Z4M5_PRUDU</name>
<dbReference type="PANTHER" id="PTHR46481:SF10">
    <property type="entry name" value="ZINC FINGER BED DOMAIN-CONTAINING PROTEIN 39"/>
    <property type="match status" value="1"/>
</dbReference>
<evidence type="ECO:0000256" key="5">
    <source>
        <dbReference type="ARBA" id="ARBA00023015"/>
    </source>
</evidence>
<evidence type="ECO:0000256" key="6">
    <source>
        <dbReference type="ARBA" id="ARBA00023125"/>
    </source>
</evidence>
<evidence type="ECO:0000256" key="2">
    <source>
        <dbReference type="ARBA" id="ARBA00022723"/>
    </source>
</evidence>
<feature type="region of interest" description="Disordered" evidence="10">
    <location>
        <begin position="575"/>
        <end position="598"/>
    </location>
</feature>
<evidence type="ECO:0000256" key="10">
    <source>
        <dbReference type="SAM" id="MobiDB-lite"/>
    </source>
</evidence>
<feature type="domain" description="BED-type" evidence="11">
    <location>
        <begin position="52"/>
        <end position="120"/>
    </location>
</feature>
<dbReference type="InterPro" id="IPR012337">
    <property type="entry name" value="RNaseH-like_sf"/>
</dbReference>
<dbReference type="GO" id="GO:0008270">
    <property type="term" value="F:zinc ion binding"/>
    <property type="evidence" value="ECO:0007669"/>
    <property type="project" value="UniProtKB-KW"/>
</dbReference>
<feature type="compositionally biased region" description="Low complexity" evidence="10">
    <location>
        <begin position="580"/>
        <end position="594"/>
    </location>
</feature>
<evidence type="ECO:0000313" key="12">
    <source>
        <dbReference type="EMBL" id="KAI5333457.1"/>
    </source>
</evidence>
<reference evidence="12 13" key="1">
    <citation type="journal article" date="2022" name="G3 (Bethesda)">
        <title>Whole-genome sequence and methylome profiling of the almond [Prunus dulcis (Mill.) D.A. Webb] cultivar 'Nonpareil'.</title>
        <authorList>
            <person name="D'Amico-Willman K.M."/>
            <person name="Ouma W.Z."/>
            <person name="Meulia T."/>
            <person name="Sideli G.M."/>
            <person name="Gradziel T.M."/>
            <person name="Fresnedo-Ramirez J."/>
        </authorList>
    </citation>
    <scope>NUCLEOTIDE SEQUENCE [LARGE SCALE GENOMIC DNA]</scope>
    <source>
        <strain evidence="12">Clone GOH B32 T37-40</strain>
    </source>
</reference>
<evidence type="ECO:0000256" key="1">
    <source>
        <dbReference type="ARBA" id="ARBA00004123"/>
    </source>
</evidence>
<gene>
    <name evidence="12" type="ORF">L3X38_023588</name>
</gene>
<evidence type="ECO:0000313" key="13">
    <source>
        <dbReference type="Proteomes" id="UP001054821"/>
    </source>
</evidence>
<keyword evidence="5" id="KW-0805">Transcription regulation</keyword>
<keyword evidence="8" id="KW-0539">Nucleus</keyword>
<dbReference type="EMBL" id="JAJFAZ020000004">
    <property type="protein sequence ID" value="KAI5333457.1"/>
    <property type="molecule type" value="Genomic_DNA"/>
</dbReference>
<dbReference type="PANTHER" id="PTHR46481">
    <property type="entry name" value="ZINC FINGER BED DOMAIN-CONTAINING PROTEIN 4"/>
    <property type="match status" value="1"/>
</dbReference>
<dbReference type="Pfam" id="PF02892">
    <property type="entry name" value="zf-BED"/>
    <property type="match status" value="1"/>
</dbReference>
<keyword evidence="7" id="KW-0804">Transcription</keyword>
<evidence type="ECO:0000256" key="8">
    <source>
        <dbReference type="ARBA" id="ARBA00023242"/>
    </source>
</evidence>
<dbReference type="AlphaFoldDB" id="A0AAD4Z4M5"/>
<evidence type="ECO:0000259" key="11">
    <source>
        <dbReference type="PROSITE" id="PS50808"/>
    </source>
</evidence>
<feature type="region of interest" description="Disordered" evidence="10">
    <location>
        <begin position="1"/>
        <end position="52"/>
    </location>
</feature>
<keyword evidence="13" id="KW-1185">Reference proteome</keyword>
<dbReference type="InterPro" id="IPR003656">
    <property type="entry name" value="Znf_BED"/>
</dbReference>
<evidence type="ECO:0000256" key="7">
    <source>
        <dbReference type="ARBA" id="ARBA00023163"/>
    </source>
</evidence>
<evidence type="ECO:0000256" key="3">
    <source>
        <dbReference type="ARBA" id="ARBA00022771"/>
    </source>
</evidence>
<dbReference type="SMART" id="SM00614">
    <property type="entry name" value="ZnF_BED"/>
    <property type="match status" value="1"/>
</dbReference>
<dbReference type="GO" id="GO:0003677">
    <property type="term" value="F:DNA binding"/>
    <property type="evidence" value="ECO:0007669"/>
    <property type="project" value="UniProtKB-KW"/>
</dbReference>
<keyword evidence="3 9" id="KW-0863">Zinc-finger</keyword>
<proteinExistence type="predicted"/>
<keyword evidence="4" id="KW-0862">Zinc</keyword>
<dbReference type="InterPro" id="IPR052035">
    <property type="entry name" value="ZnF_BED_domain_contain"/>
</dbReference>
<evidence type="ECO:0000256" key="4">
    <source>
        <dbReference type="ARBA" id="ARBA00022833"/>
    </source>
</evidence>
<dbReference type="GO" id="GO:0009791">
    <property type="term" value="P:post-embryonic development"/>
    <property type="evidence" value="ECO:0007669"/>
    <property type="project" value="UniProtKB-ARBA"/>
</dbReference>
<dbReference type="GO" id="GO:0005634">
    <property type="term" value="C:nucleus"/>
    <property type="evidence" value="ECO:0007669"/>
    <property type="project" value="UniProtKB-SubCell"/>
</dbReference>
<comment type="subcellular location">
    <subcellularLocation>
        <location evidence="1">Nucleus</location>
    </subcellularLocation>
</comment>
<dbReference type="Gene3D" id="1.10.10.1070">
    <property type="entry name" value="Zinc finger, BED domain-containing"/>
    <property type="match status" value="1"/>
</dbReference>